<evidence type="ECO:0000313" key="1">
    <source>
        <dbReference type="Proteomes" id="UP000000437"/>
    </source>
</evidence>
<proteinExistence type="predicted"/>
<gene>
    <name evidence="2" type="primary">LOC101882809</name>
</gene>
<evidence type="ECO:0000313" key="2">
    <source>
        <dbReference type="RefSeq" id="XP_073766498.1"/>
    </source>
</evidence>
<organism evidence="1 2">
    <name type="scientific">Danio rerio</name>
    <name type="common">Zebrafish</name>
    <name type="synonym">Brachydanio rerio</name>
    <dbReference type="NCBI Taxonomy" id="7955"/>
    <lineage>
        <taxon>Eukaryota</taxon>
        <taxon>Metazoa</taxon>
        <taxon>Chordata</taxon>
        <taxon>Craniata</taxon>
        <taxon>Vertebrata</taxon>
        <taxon>Euteleostomi</taxon>
        <taxon>Actinopterygii</taxon>
        <taxon>Neopterygii</taxon>
        <taxon>Teleostei</taxon>
        <taxon>Ostariophysi</taxon>
        <taxon>Cypriniformes</taxon>
        <taxon>Danionidae</taxon>
        <taxon>Danioninae</taxon>
        <taxon>Danio</taxon>
    </lineage>
</organism>
<dbReference type="Proteomes" id="UP000000437">
    <property type="component" value="Chromosome 8"/>
</dbReference>
<keyword evidence="1" id="KW-1185">Reference proteome</keyword>
<sequence length="201" mass="22798">MLPVLSHMLTVQAKGNMDGEVLENLKARLEQWLRSSRKSSLKWKKLTLLMQALLMIKVTVIINQLMRRPDQDWLSGTSLLFPPALHHLPHLPHRNVLAGWWDLLAYVFQIQARVSLAFWVTEIRFGRPNPFIPSPTSSILGSGNTVAQWLAMLPDSMKVAGSSPSWASRHFWAAFTCSPCVCVGFLQVLRFPPTVKDMLRN</sequence>
<dbReference type="RefSeq" id="XP_073766498.1">
    <property type="nucleotide sequence ID" value="XM_073910397.1"/>
</dbReference>
<accession>A0AC58G9X7</accession>
<protein>
    <submittedName>
        <fullName evidence="2">Uncharacterized protein isoform X1</fullName>
    </submittedName>
</protein>
<reference evidence="2" key="1">
    <citation type="submission" date="2025-08" db="UniProtKB">
        <authorList>
            <consortium name="RefSeq"/>
        </authorList>
    </citation>
    <scope>IDENTIFICATION</scope>
    <source>
        <strain evidence="2">Tuebingen</strain>
        <tissue evidence="2">Fibroblasts and whole tissue</tissue>
    </source>
</reference>
<name>A0AC58G9X7_DANRE</name>